<dbReference type="Proteomes" id="UP000298424">
    <property type="component" value="Unassembled WGS sequence"/>
</dbReference>
<comment type="caution">
    <text evidence="1">The sequence shown here is derived from an EMBL/GenBank/DDBJ whole genome shotgun (WGS) entry which is preliminary data.</text>
</comment>
<keyword evidence="2" id="KW-1185">Reference proteome</keyword>
<reference evidence="1 2" key="1">
    <citation type="submission" date="2019-03" db="EMBL/GenBank/DDBJ databases">
        <title>Genomics of glacier-inhabiting Cryobacterium strains.</title>
        <authorList>
            <person name="Liu Q."/>
            <person name="Xin Y.-H."/>
        </authorList>
    </citation>
    <scope>NUCLEOTIDE SEQUENCE [LARGE SCALE GENOMIC DNA]</scope>
    <source>
        <strain evidence="1 2">TMT1-1</strain>
    </source>
</reference>
<evidence type="ECO:0000313" key="2">
    <source>
        <dbReference type="Proteomes" id="UP000298424"/>
    </source>
</evidence>
<organism evidence="1 2">
    <name type="scientific">Cryobacterium lyxosi</name>
    <dbReference type="NCBI Taxonomy" id="1259228"/>
    <lineage>
        <taxon>Bacteria</taxon>
        <taxon>Bacillati</taxon>
        <taxon>Actinomycetota</taxon>
        <taxon>Actinomycetes</taxon>
        <taxon>Micrococcales</taxon>
        <taxon>Microbacteriaceae</taxon>
        <taxon>Cryobacterium</taxon>
    </lineage>
</organism>
<evidence type="ECO:0000313" key="1">
    <source>
        <dbReference type="EMBL" id="TFD29333.1"/>
    </source>
</evidence>
<dbReference type="Pfam" id="PF11199">
    <property type="entry name" value="DUF2891"/>
    <property type="match status" value="1"/>
</dbReference>
<name>A0A4R8ZJF9_9MICO</name>
<dbReference type="AlphaFoldDB" id="A0A4R8ZJF9"/>
<proteinExistence type="predicted"/>
<dbReference type="EMBL" id="SOGT01000001">
    <property type="protein sequence ID" value="TFD29333.1"/>
    <property type="molecule type" value="Genomic_DNA"/>
</dbReference>
<sequence length="357" mass="38629">MPDAPTVLDASALLGGLAPTYADIVLDNLARPYPHSAHHTTHSADDRPTPEQIHPAFYTSFDWHSCVHMHALGVMLLEHGLDSERDAALRQAIGANLTAGKLRVEGAYLLANPSWERPYGWAWLVRLAATCAASTDAEIRGWASALDPIVDIVAELFMAWVEKAEWPVRHGLHTNSAFGLGLMLDAFRTLDRADAALACETASLTWFHADADWPGDWEMSGQDFLSAGLSEADLLRRVLAPEQFAAWFASFLPRLTADSRIVRPFRATDETDGYLVHLHGLNLSRAGQVTRILAALGQTPESAPAVAALDAARDPLLRAGLAAVVAPEFMSSHWLATFAWDALLSASALTNPTDTAA</sequence>
<dbReference type="InterPro" id="IPR021365">
    <property type="entry name" value="DUF2891"/>
</dbReference>
<accession>A0A4R8ZJF9</accession>
<gene>
    <name evidence="1" type="ORF">E3T27_00575</name>
</gene>
<protein>
    <submittedName>
        <fullName evidence="1">DUF2891 family protein</fullName>
    </submittedName>
</protein>
<dbReference type="OrthoDB" id="9779797at2"/>